<evidence type="ECO:0000256" key="3">
    <source>
        <dbReference type="ARBA" id="ARBA00012756"/>
    </source>
</evidence>
<dbReference type="InterPro" id="IPR023230">
    <property type="entry name" value="Glyco_hydro_2_CS"/>
</dbReference>
<dbReference type="InterPro" id="IPR006104">
    <property type="entry name" value="Glyco_hydro_2_N"/>
</dbReference>
<dbReference type="PANTHER" id="PTHR46323:SF2">
    <property type="entry name" value="BETA-GALACTOSIDASE"/>
    <property type="match status" value="1"/>
</dbReference>
<dbReference type="Pfam" id="PF02836">
    <property type="entry name" value="Glyco_hydro_2_C"/>
    <property type="match status" value="1"/>
</dbReference>
<sequence>MPANLAWLDDPEVFRINQLPAHSDHYYYHDADEMATATSRYQYSLNGAWDGAQYRRPPYTIHDEITPGIFSDAPDNTVGSYVKKFTLPTSFDHQRVSIQFQGVQTAFYVWLNGHFIGYAEDSFTPSEFDLTDTLVAGENYLAVQVYRYSTAAYIEDQDMFRFSGIFRDVNLLAKPAIHIDDLDLKPTVNADLTTGELHVKTRLSGPDLSDGQLKLAVFDQAGTLITTQTQVTQRKMAFQPITVSQPTLWSPEQPNLYTVQLTVLNAAGETLEIVPYQFGFRRITITSDHVIEVNNQRLIINGVNRHEWNAHTGRVITTADMQADIATMQANHINADRTCHYPDQIPWYYLCDQAGIYLMAETNLESHGSWQIDAEQPTFNVPGDNPHWLAAVVDRARSNYQTFKNHASIIFWSLGNESYAGADIVAMQAYFKRHDALRLVHYEGVFHVPALKEKISDVESRMYEQPAAIEAYLKNDPPKPFLDCEYMHDMGNSLGGMAAYRDLIDRYPQYQGGFIWDFIDQALLINDPVTGQAMLRYGGDFDDRTTDYEFSGNGLLFADRTPKPALQEVNYYYGQSH</sequence>
<accession>A0A0R2NYJ7</accession>
<dbReference type="GO" id="GO:0005990">
    <property type="term" value="P:lactose catabolic process"/>
    <property type="evidence" value="ECO:0007669"/>
    <property type="project" value="TreeGrafter"/>
</dbReference>
<keyword evidence="5 6" id="KW-0326">Glycosidase</keyword>
<dbReference type="Pfam" id="PF00703">
    <property type="entry name" value="Glyco_hydro_2"/>
    <property type="match status" value="1"/>
</dbReference>
<evidence type="ECO:0000256" key="6">
    <source>
        <dbReference type="RuleBase" id="RU361154"/>
    </source>
</evidence>
<dbReference type="InterPro" id="IPR006102">
    <property type="entry name" value="Ig-like_GH2"/>
</dbReference>
<evidence type="ECO:0000256" key="5">
    <source>
        <dbReference type="ARBA" id="ARBA00023295"/>
    </source>
</evidence>
<comment type="catalytic activity">
    <reaction evidence="1">
        <text>Hydrolysis of terminal non-reducing beta-D-galactose residues in beta-D-galactosides.</text>
        <dbReference type="EC" id="3.2.1.23"/>
    </reaction>
</comment>
<dbReference type="InterPro" id="IPR050347">
    <property type="entry name" value="Bact_Beta-galactosidase"/>
</dbReference>
<name>A0A0R2NYJ7_9LACO</name>
<evidence type="ECO:0000313" key="10">
    <source>
        <dbReference type="EMBL" id="KRO29531.1"/>
    </source>
</evidence>
<evidence type="ECO:0000259" key="7">
    <source>
        <dbReference type="Pfam" id="PF00703"/>
    </source>
</evidence>
<evidence type="ECO:0000259" key="8">
    <source>
        <dbReference type="Pfam" id="PF02836"/>
    </source>
</evidence>
<dbReference type="RefSeq" id="WP_024624395.1">
    <property type="nucleotide sequence ID" value="NZ_AYGX02000004.1"/>
</dbReference>
<dbReference type="InterPro" id="IPR006101">
    <property type="entry name" value="Glyco_hydro_2"/>
</dbReference>
<gene>
    <name evidence="10" type="ORF">DY78_GL002922</name>
</gene>
<dbReference type="SUPFAM" id="SSF49785">
    <property type="entry name" value="Galactose-binding domain-like"/>
    <property type="match status" value="1"/>
</dbReference>
<dbReference type="GO" id="GO:0004565">
    <property type="term" value="F:beta-galactosidase activity"/>
    <property type="evidence" value="ECO:0007669"/>
    <property type="project" value="UniProtKB-EC"/>
</dbReference>
<dbReference type="EC" id="3.2.1.23" evidence="3"/>
<dbReference type="InterPro" id="IPR006103">
    <property type="entry name" value="Glyco_hydro_2_cat"/>
</dbReference>
<dbReference type="Pfam" id="PF02837">
    <property type="entry name" value="Glyco_hydro_2_N"/>
    <property type="match status" value="1"/>
</dbReference>
<dbReference type="PRINTS" id="PR00132">
    <property type="entry name" value="GLHYDRLASE2"/>
</dbReference>
<dbReference type="Gene3D" id="2.60.120.260">
    <property type="entry name" value="Galactose-binding domain-like"/>
    <property type="match status" value="1"/>
</dbReference>
<evidence type="ECO:0000259" key="9">
    <source>
        <dbReference type="Pfam" id="PF02837"/>
    </source>
</evidence>
<feature type="domain" description="Glycoside hydrolase family 2 catalytic" evidence="8">
    <location>
        <begin position="288"/>
        <end position="575"/>
    </location>
</feature>
<dbReference type="PROSITE" id="PS00608">
    <property type="entry name" value="GLYCOSYL_HYDROL_F2_2"/>
    <property type="match status" value="1"/>
</dbReference>
<comment type="similarity">
    <text evidence="2 6">Belongs to the glycosyl hydrolase 2 family.</text>
</comment>
<keyword evidence="4 6" id="KW-0378">Hydrolase</keyword>
<evidence type="ECO:0000256" key="2">
    <source>
        <dbReference type="ARBA" id="ARBA00007401"/>
    </source>
</evidence>
<dbReference type="InterPro" id="IPR017853">
    <property type="entry name" value="GH"/>
</dbReference>
<reference evidence="10 11" key="1">
    <citation type="journal article" date="2015" name="Genome Announc.">
        <title>Expanding the biotechnology potential of lactobacilli through comparative genomics of 213 strains and associated genera.</title>
        <authorList>
            <person name="Sun Z."/>
            <person name="Harris H.M."/>
            <person name="McCann A."/>
            <person name="Guo C."/>
            <person name="Argimon S."/>
            <person name="Zhang W."/>
            <person name="Yang X."/>
            <person name="Jeffery I.B."/>
            <person name="Cooney J.C."/>
            <person name="Kagawa T.F."/>
            <person name="Liu W."/>
            <person name="Song Y."/>
            <person name="Salvetti E."/>
            <person name="Wrobel A."/>
            <person name="Rasinkangas P."/>
            <person name="Parkhill J."/>
            <person name="Rea M.C."/>
            <person name="O'Sullivan O."/>
            <person name="Ritari J."/>
            <person name="Douillard F.P."/>
            <person name="Paul Ross R."/>
            <person name="Yang R."/>
            <person name="Briner A.E."/>
            <person name="Felis G.E."/>
            <person name="de Vos W.M."/>
            <person name="Barrangou R."/>
            <person name="Klaenhammer T.R."/>
            <person name="Caufield P.W."/>
            <person name="Cui Y."/>
            <person name="Zhang H."/>
            <person name="O'Toole P.W."/>
        </authorList>
    </citation>
    <scope>NUCLEOTIDE SEQUENCE [LARGE SCALE GENOMIC DNA]</scope>
    <source>
        <strain evidence="10 11">DSM 21115</strain>
    </source>
</reference>
<keyword evidence="11" id="KW-1185">Reference proteome</keyword>
<dbReference type="EMBL" id="AYGX02000004">
    <property type="protein sequence ID" value="KRO29531.1"/>
    <property type="molecule type" value="Genomic_DNA"/>
</dbReference>
<dbReference type="Gene3D" id="3.20.20.80">
    <property type="entry name" value="Glycosidases"/>
    <property type="match status" value="1"/>
</dbReference>
<dbReference type="PROSITE" id="PS00719">
    <property type="entry name" value="GLYCOSYL_HYDROL_F2_1"/>
    <property type="match status" value="1"/>
</dbReference>
<feature type="domain" description="Glycoside hydrolase family 2 immunoglobulin-like beta-sandwich" evidence="7">
    <location>
        <begin position="177"/>
        <end position="281"/>
    </location>
</feature>
<dbReference type="GO" id="GO:0009341">
    <property type="term" value="C:beta-galactosidase complex"/>
    <property type="evidence" value="ECO:0007669"/>
    <property type="project" value="TreeGrafter"/>
</dbReference>
<protein>
    <recommendedName>
        <fullName evidence="3">beta-galactosidase</fullName>
        <ecNumber evidence="3">3.2.1.23</ecNumber>
    </recommendedName>
</protein>
<dbReference type="SUPFAM" id="SSF49303">
    <property type="entry name" value="beta-Galactosidase/glucuronidase domain"/>
    <property type="match status" value="1"/>
</dbReference>
<dbReference type="InterPro" id="IPR008979">
    <property type="entry name" value="Galactose-bd-like_sf"/>
</dbReference>
<evidence type="ECO:0000256" key="4">
    <source>
        <dbReference type="ARBA" id="ARBA00022801"/>
    </source>
</evidence>
<evidence type="ECO:0000313" key="11">
    <source>
        <dbReference type="Proteomes" id="UP000050920"/>
    </source>
</evidence>
<dbReference type="AlphaFoldDB" id="A0A0R2NYJ7"/>
<dbReference type="PANTHER" id="PTHR46323">
    <property type="entry name" value="BETA-GALACTOSIDASE"/>
    <property type="match status" value="1"/>
</dbReference>
<dbReference type="InterPro" id="IPR013783">
    <property type="entry name" value="Ig-like_fold"/>
</dbReference>
<comment type="caution">
    <text evidence="10">The sequence shown here is derived from an EMBL/GenBank/DDBJ whole genome shotgun (WGS) entry which is preliminary data.</text>
</comment>
<organism evidence="10 11">
    <name type="scientific">Lactiplantibacillus fabifermentans DSM 21115</name>
    <dbReference type="NCBI Taxonomy" id="1413187"/>
    <lineage>
        <taxon>Bacteria</taxon>
        <taxon>Bacillati</taxon>
        <taxon>Bacillota</taxon>
        <taxon>Bacilli</taxon>
        <taxon>Lactobacillales</taxon>
        <taxon>Lactobacillaceae</taxon>
        <taxon>Lactiplantibacillus</taxon>
    </lineage>
</organism>
<feature type="domain" description="Glycosyl hydrolases family 2 sugar binding" evidence="9">
    <location>
        <begin position="44"/>
        <end position="175"/>
    </location>
</feature>
<proteinExistence type="inferred from homology"/>
<dbReference type="InterPro" id="IPR023232">
    <property type="entry name" value="Glyco_hydro_2_AS"/>
</dbReference>
<dbReference type="SUPFAM" id="SSF51445">
    <property type="entry name" value="(Trans)glycosidases"/>
    <property type="match status" value="1"/>
</dbReference>
<dbReference type="Proteomes" id="UP000050920">
    <property type="component" value="Unassembled WGS sequence"/>
</dbReference>
<evidence type="ECO:0000256" key="1">
    <source>
        <dbReference type="ARBA" id="ARBA00001412"/>
    </source>
</evidence>
<dbReference type="InterPro" id="IPR036156">
    <property type="entry name" value="Beta-gal/glucu_dom_sf"/>
</dbReference>
<dbReference type="Gene3D" id="2.60.40.10">
    <property type="entry name" value="Immunoglobulins"/>
    <property type="match status" value="1"/>
</dbReference>